<dbReference type="GO" id="GO:0005524">
    <property type="term" value="F:ATP binding"/>
    <property type="evidence" value="ECO:0007669"/>
    <property type="project" value="InterPro"/>
</dbReference>
<protein>
    <recommendedName>
        <fullName evidence="4">Peptidase M41 domain-containing protein</fullName>
    </recommendedName>
</protein>
<dbReference type="GO" id="GO:0004176">
    <property type="term" value="F:ATP-dependent peptidase activity"/>
    <property type="evidence" value="ECO:0007669"/>
    <property type="project" value="InterPro"/>
</dbReference>
<proteinExistence type="predicted"/>
<comment type="caution">
    <text evidence="2">The sequence shown here is derived from an EMBL/GenBank/DDBJ whole genome shotgun (WGS) entry which is preliminary data.</text>
</comment>
<feature type="chain" id="PRO_5035154854" description="Peptidase M41 domain-containing protein" evidence="1">
    <location>
        <begin position="22"/>
        <end position="435"/>
    </location>
</feature>
<gene>
    <name evidence="2" type="ORF">PECAL_4P00770</name>
</gene>
<evidence type="ECO:0000313" key="2">
    <source>
        <dbReference type="EMBL" id="CAH0372917.1"/>
    </source>
</evidence>
<feature type="signal peptide" evidence="1">
    <location>
        <begin position="1"/>
        <end position="21"/>
    </location>
</feature>
<dbReference type="AlphaFoldDB" id="A0A8J2SRN6"/>
<reference evidence="2" key="1">
    <citation type="submission" date="2021-11" db="EMBL/GenBank/DDBJ databases">
        <authorList>
            <consortium name="Genoscope - CEA"/>
            <person name="William W."/>
        </authorList>
    </citation>
    <scope>NUCLEOTIDE SEQUENCE</scope>
</reference>
<dbReference type="OrthoDB" id="46852at2759"/>
<dbReference type="GO" id="GO:0006508">
    <property type="term" value="P:proteolysis"/>
    <property type="evidence" value="ECO:0007669"/>
    <property type="project" value="InterPro"/>
</dbReference>
<keyword evidence="3" id="KW-1185">Reference proteome</keyword>
<dbReference type="PANTHER" id="PTHR33471:SF7">
    <property type="entry name" value="ATP-DEPENDENT ZINC METALLOPROTEASE-RELATED"/>
    <property type="match status" value="1"/>
</dbReference>
<evidence type="ECO:0000256" key="1">
    <source>
        <dbReference type="SAM" id="SignalP"/>
    </source>
</evidence>
<evidence type="ECO:0008006" key="4">
    <source>
        <dbReference type="Google" id="ProtNLM"/>
    </source>
</evidence>
<organism evidence="2 3">
    <name type="scientific">Pelagomonas calceolata</name>
    <dbReference type="NCBI Taxonomy" id="35677"/>
    <lineage>
        <taxon>Eukaryota</taxon>
        <taxon>Sar</taxon>
        <taxon>Stramenopiles</taxon>
        <taxon>Ochrophyta</taxon>
        <taxon>Pelagophyceae</taxon>
        <taxon>Pelagomonadales</taxon>
        <taxon>Pelagomonadaceae</taxon>
        <taxon>Pelagomonas</taxon>
    </lineage>
</organism>
<dbReference type="EMBL" id="CAKKNE010000004">
    <property type="protein sequence ID" value="CAH0372917.1"/>
    <property type="molecule type" value="Genomic_DNA"/>
</dbReference>
<accession>A0A8J2SRN6</accession>
<dbReference type="SUPFAM" id="SSF140990">
    <property type="entry name" value="FtsH protease domain-like"/>
    <property type="match status" value="1"/>
</dbReference>
<dbReference type="PANTHER" id="PTHR33471">
    <property type="entry name" value="ATP-DEPENDENT ZINC METALLOPROTEASE-RELATED"/>
    <property type="match status" value="1"/>
</dbReference>
<name>A0A8J2SRN6_9STRA</name>
<evidence type="ECO:0000313" key="3">
    <source>
        <dbReference type="Proteomes" id="UP000789595"/>
    </source>
</evidence>
<dbReference type="GO" id="GO:0004222">
    <property type="term" value="F:metalloendopeptidase activity"/>
    <property type="evidence" value="ECO:0007669"/>
    <property type="project" value="InterPro"/>
</dbReference>
<dbReference type="Proteomes" id="UP000789595">
    <property type="component" value="Unassembled WGS sequence"/>
</dbReference>
<sequence>MQRHNPAHLLLVLAAANALLGLTPSNSPRARAADRLDSAATSLETFKPSEVFQGGFHDNDKAVRRARRRAQDRVAVAYHAAKREGLAPTFDSEDANLADVEDFERRTGFELSAFDVLTGESGDDRRVAAHEAGHLLASYALGVPAVDCTLTPFDALWQNKVGGLDRAAPASAFCDGALQDALTSGEDSELVDRYAVVIAAGAAAEALEYGRARLHAHDERILVSLFRDDYRSKRRAALARALQIVGERRAALQRLTAHLLQFRGRSIGATMLVIDDESYQPSDLLTATRRQVSSLFAPLLAFAAAPPAYASDWPEFDAIREELKGAGTGGLAFMQQKIAAKDYGELREFTKQWDLDFRKAVLGKARKAMPKGPDRDRAVLVANAVTFDLIGINKAIRNIGNEDDAEARRWFDTLVDDIRDFVSLEPRGPRPPPEG</sequence>
<dbReference type="InterPro" id="IPR037219">
    <property type="entry name" value="Peptidase_M41-like"/>
</dbReference>
<keyword evidence="1" id="KW-0732">Signal</keyword>